<keyword evidence="1" id="KW-0472">Membrane</keyword>
<keyword evidence="1" id="KW-1133">Transmembrane helix</keyword>
<keyword evidence="1" id="KW-0812">Transmembrane</keyword>
<feature type="transmembrane region" description="Helical" evidence="1">
    <location>
        <begin position="106"/>
        <end position="124"/>
    </location>
</feature>
<dbReference type="RefSeq" id="WP_406855165.1">
    <property type="nucleotide sequence ID" value="NZ_CP157484.1"/>
</dbReference>
<dbReference type="EMBL" id="CP157484">
    <property type="protein sequence ID" value="XBO38326.1"/>
    <property type="molecule type" value="Genomic_DNA"/>
</dbReference>
<feature type="transmembrane region" description="Helical" evidence="1">
    <location>
        <begin position="20"/>
        <end position="43"/>
    </location>
</feature>
<evidence type="ECO:0000256" key="1">
    <source>
        <dbReference type="SAM" id="Phobius"/>
    </source>
</evidence>
<proteinExistence type="predicted"/>
<dbReference type="AlphaFoldDB" id="A0AAU7JD78"/>
<evidence type="ECO:0008006" key="3">
    <source>
        <dbReference type="Google" id="ProtNLM"/>
    </source>
</evidence>
<evidence type="ECO:0000313" key="2">
    <source>
        <dbReference type="EMBL" id="XBO38326.1"/>
    </source>
</evidence>
<feature type="transmembrane region" description="Helical" evidence="1">
    <location>
        <begin position="80"/>
        <end position="100"/>
    </location>
</feature>
<sequence>MASRKDALRSGPLWSKTLAVAAVAELGTGLALVTVPSLVGQLLFGQSLTGVAGEVARFAGLALVSLGIACWPGRSPSATALVGMWIYSLLTALYLAYLGLSSARSGALLWPAVAVHLTLAVLLGRQGLASRPG</sequence>
<name>A0AAU7JD78_9HYPH</name>
<protein>
    <recommendedName>
        <fullName evidence="3">DUF4345 domain-containing protein</fullName>
    </recommendedName>
</protein>
<organism evidence="2">
    <name type="scientific">Alsobacter sp. KACC 23698</name>
    <dbReference type="NCBI Taxonomy" id="3149229"/>
    <lineage>
        <taxon>Bacteria</taxon>
        <taxon>Pseudomonadati</taxon>
        <taxon>Pseudomonadota</taxon>
        <taxon>Alphaproteobacteria</taxon>
        <taxon>Hyphomicrobiales</taxon>
        <taxon>Alsobacteraceae</taxon>
        <taxon>Alsobacter</taxon>
    </lineage>
</organism>
<reference evidence="2" key="1">
    <citation type="submission" date="2024-05" db="EMBL/GenBank/DDBJ databases">
        <authorList>
            <person name="Kim S."/>
            <person name="Heo J."/>
            <person name="Choi H."/>
            <person name="Choi Y."/>
            <person name="Kwon S.-W."/>
            <person name="Kim Y."/>
        </authorList>
    </citation>
    <scope>NUCLEOTIDE SEQUENCE</scope>
    <source>
        <strain evidence="2">KACC 23698</strain>
    </source>
</reference>
<gene>
    <name evidence="2" type="ORF">ABEG18_21885</name>
</gene>
<accession>A0AAU7JD78</accession>